<evidence type="ECO:0000259" key="1">
    <source>
        <dbReference type="Pfam" id="PF23309"/>
    </source>
</evidence>
<evidence type="ECO:0000313" key="4">
    <source>
        <dbReference type="WBParaSite" id="ECPE_0001700101-mRNA-1"/>
    </source>
</evidence>
<reference evidence="4" key="1">
    <citation type="submission" date="2016-06" db="UniProtKB">
        <authorList>
            <consortium name="WormBaseParasite"/>
        </authorList>
    </citation>
    <scope>IDENTIFICATION</scope>
</reference>
<dbReference type="EMBL" id="UZAN01066721">
    <property type="protein sequence ID" value="VDP94232.1"/>
    <property type="molecule type" value="Genomic_DNA"/>
</dbReference>
<dbReference type="Pfam" id="PF23309">
    <property type="entry name" value="DUF7083"/>
    <property type="match status" value="1"/>
</dbReference>
<dbReference type="InterPro" id="IPR055510">
    <property type="entry name" value="DUF7083"/>
</dbReference>
<gene>
    <name evidence="2" type="ORF">ECPE_LOCUS16958</name>
</gene>
<reference evidence="2 3" key="2">
    <citation type="submission" date="2018-11" db="EMBL/GenBank/DDBJ databases">
        <authorList>
            <consortium name="Pathogen Informatics"/>
        </authorList>
    </citation>
    <scope>NUCLEOTIDE SEQUENCE [LARGE SCALE GENOMIC DNA]</scope>
    <source>
        <strain evidence="2 3">Egypt</strain>
    </source>
</reference>
<keyword evidence="3" id="KW-1185">Reference proteome</keyword>
<protein>
    <recommendedName>
        <fullName evidence="1">DUF7083 domain-containing protein</fullName>
    </recommendedName>
</protein>
<accession>A0A183BCM3</accession>
<sequence>MEMFMQMLHTQNNLIEALAKKMEQSPSLKPINASLTSDNLANAITEFTYDADAELTFECWYARFGDIFTVDCALWEHTDKVRLLMRKLGPVEHQRYTNYILPSKPTDVQFSETVKCLTQIFSARASLFHTRYQCLQVKKTQSEDFVTCAGRINLEAERLKLKDLSMDQFKCLLFVSALQSATDAELRNRILSQIENSPDLILHNITEECQRVKNIKMDSALIAIGSDHNTVNRLQVSPNKRKAWKAPINPLSLLSSVIAGGFVRTKPTPALPQPSKFSIGDNFRRWAGGAQDYVPLFPPNERRIVLLSLLDGQAKD</sequence>
<proteinExistence type="predicted"/>
<dbReference type="OrthoDB" id="7763505at2759"/>
<feature type="domain" description="DUF7083" evidence="1">
    <location>
        <begin position="38"/>
        <end position="123"/>
    </location>
</feature>
<evidence type="ECO:0000313" key="2">
    <source>
        <dbReference type="EMBL" id="VDP94232.1"/>
    </source>
</evidence>
<name>A0A183BCM3_9TREM</name>
<dbReference type="Proteomes" id="UP000272942">
    <property type="component" value="Unassembled WGS sequence"/>
</dbReference>
<dbReference type="AlphaFoldDB" id="A0A183BCM3"/>
<evidence type="ECO:0000313" key="3">
    <source>
        <dbReference type="Proteomes" id="UP000272942"/>
    </source>
</evidence>
<organism evidence="4">
    <name type="scientific">Echinostoma caproni</name>
    <dbReference type="NCBI Taxonomy" id="27848"/>
    <lineage>
        <taxon>Eukaryota</taxon>
        <taxon>Metazoa</taxon>
        <taxon>Spiralia</taxon>
        <taxon>Lophotrochozoa</taxon>
        <taxon>Platyhelminthes</taxon>
        <taxon>Trematoda</taxon>
        <taxon>Digenea</taxon>
        <taxon>Plagiorchiida</taxon>
        <taxon>Echinostomata</taxon>
        <taxon>Echinostomatoidea</taxon>
        <taxon>Echinostomatidae</taxon>
        <taxon>Echinostoma</taxon>
    </lineage>
</organism>
<dbReference type="WBParaSite" id="ECPE_0001700101-mRNA-1">
    <property type="protein sequence ID" value="ECPE_0001700101-mRNA-1"/>
    <property type="gene ID" value="ECPE_0001700101"/>
</dbReference>